<evidence type="ECO:0000313" key="2">
    <source>
        <dbReference type="EMBL" id="KAJ4403436.1"/>
    </source>
</evidence>
<name>A0A9W8ZC94_9PLEO</name>
<evidence type="ECO:0000313" key="3">
    <source>
        <dbReference type="Proteomes" id="UP001140510"/>
    </source>
</evidence>
<reference evidence="2" key="1">
    <citation type="submission" date="2022-10" db="EMBL/GenBank/DDBJ databases">
        <title>Tapping the CABI collections for fungal endophytes: first genome assemblies for Collariella, Neodidymelliopsis, Ascochyta clinopodiicola, Didymella pomorum, Didymosphaeria variabile, Neocosmospora piperis and Neocucurbitaria cava.</title>
        <authorList>
            <person name="Hill R."/>
        </authorList>
    </citation>
    <scope>NUCLEOTIDE SEQUENCE</scope>
    <source>
        <strain evidence="2">IMI 355091</strain>
    </source>
</reference>
<sequence length="297" mass="32325">MINKGPIRSQSNQQPPEGAMNFDEFVRSRSNDPQMETLQICIEHLLRAEQQSHDERERIYHLVSSGRKLLAEGFAELLNNDRHGTAQRIGFLVGYASAFRMHSMFITQARNAYGGQELANYYRHPNHSAFLSGFHPGPVTCPEYPGRNPNTYSYVPSFPERPSPGYPDIGDREGRPVTTVYPDQELVDRSAAARNGHAATNGGVRVDRHAVTAVPQTVGRQLNGDSAVGLAANSFINSTISLNHTNGVGSPHDTVMSNGNGIANDDGTSRDPVDLTTPPANGTIGPHMDSALNEAHT</sequence>
<accession>A0A9W8ZC94</accession>
<gene>
    <name evidence="2" type="ORF">N0V91_006488</name>
</gene>
<evidence type="ECO:0000256" key="1">
    <source>
        <dbReference type="SAM" id="MobiDB-lite"/>
    </source>
</evidence>
<comment type="caution">
    <text evidence="2">The sequence shown here is derived from an EMBL/GenBank/DDBJ whole genome shotgun (WGS) entry which is preliminary data.</text>
</comment>
<organism evidence="2 3">
    <name type="scientific">Didymella pomorum</name>
    <dbReference type="NCBI Taxonomy" id="749634"/>
    <lineage>
        <taxon>Eukaryota</taxon>
        <taxon>Fungi</taxon>
        <taxon>Dikarya</taxon>
        <taxon>Ascomycota</taxon>
        <taxon>Pezizomycotina</taxon>
        <taxon>Dothideomycetes</taxon>
        <taxon>Pleosporomycetidae</taxon>
        <taxon>Pleosporales</taxon>
        <taxon>Pleosporineae</taxon>
        <taxon>Didymellaceae</taxon>
        <taxon>Didymella</taxon>
    </lineage>
</organism>
<dbReference type="EMBL" id="JAPEVA010000051">
    <property type="protein sequence ID" value="KAJ4403436.1"/>
    <property type="molecule type" value="Genomic_DNA"/>
</dbReference>
<proteinExistence type="predicted"/>
<dbReference type="OrthoDB" id="3800753at2759"/>
<protein>
    <submittedName>
        <fullName evidence="2">Uncharacterized protein</fullName>
    </submittedName>
</protein>
<feature type="region of interest" description="Disordered" evidence="1">
    <location>
        <begin position="256"/>
        <end position="297"/>
    </location>
</feature>
<dbReference type="AlphaFoldDB" id="A0A9W8ZC94"/>
<keyword evidence="3" id="KW-1185">Reference proteome</keyword>
<dbReference type="Proteomes" id="UP001140510">
    <property type="component" value="Unassembled WGS sequence"/>
</dbReference>